<keyword evidence="6" id="KW-1185">Reference proteome</keyword>
<evidence type="ECO:0000256" key="2">
    <source>
        <dbReference type="ARBA" id="ARBA00022723"/>
    </source>
</evidence>
<sequence>MSKTADAPASVQPGFSFEQVIAPLTKAEFFEKYYEKEGLIVQRNDPEHFASLLTLDQIDEFITTSSPNAAHVAMANAVSEVTSADFTGPDNLIDAAKLYQQFNDGSTIILPGLQRKIPALAALCRAVEQEFDAQLQTNIYLSPPNAQGFKTHYDTHDVFVLQVAGSKEWRSYDVPVELPLIGQKFDSSKYTEIPPVKEFRLNAGDLYYCPRGLVHDARSTDDISLHITFGLMAKTWTEVMVEAVTAACVADPAFRENLPRGFASDPDFDRDAARAKFQDLLASIGDHVDFDALLDNLGSSFVTDRKPMLRGQMHQMMQLSKVDTDTRIMTRPNLIYTVSTADEEVTVASGQTVLTLPDHVEPILKDMLACAEPKALSAFDGDLDADGRVVLAKRLIREGLILAADHQNG</sequence>
<dbReference type="InterPro" id="IPR039994">
    <property type="entry name" value="NO66-like"/>
</dbReference>
<evidence type="ECO:0000313" key="6">
    <source>
        <dbReference type="Proteomes" id="UP000244932"/>
    </source>
</evidence>
<evidence type="ECO:0000259" key="4">
    <source>
        <dbReference type="PROSITE" id="PS51184"/>
    </source>
</evidence>
<accession>A0A2R8A8V4</accession>
<name>A0A2R8A8V4_9RHOB</name>
<gene>
    <name evidence="5" type="ORF">POI8812_00964</name>
</gene>
<keyword evidence="3" id="KW-0408">Iron</keyword>
<keyword evidence="2" id="KW-0479">Metal-binding</keyword>
<proteinExistence type="predicted"/>
<dbReference type="EMBL" id="OMKW01000001">
    <property type="protein sequence ID" value="SPF28661.1"/>
    <property type="molecule type" value="Genomic_DNA"/>
</dbReference>
<dbReference type="Pfam" id="PF08007">
    <property type="entry name" value="JmjC_2"/>
    <property type="match status" value="1"/>
</dbReference>
<evidence type="ECO:0000256" key="3">
    <source>
        <dbReference type="ARBA" id="ARBA00023004"/>
    </source>
</evidence>
<organism evidence="5 6">
    <name type="scientific">Pontivivens insulae</name>
    <dbReference type="NCBI Taxonomy" id="1639689"/>
    <lineage>
        <taxon>Bacteria</taxon>
        <taxon>Pseudomonadati</taxon>
        <taxon>Pseudomonadota</taxon>
        <taxon>Alphaproteobacteria</taxon>
        <taxon>Rhodobacterales</taxon>
        <taxon>Paracoccaceae</taxon>
        <taxon>Pontivivens</taxon>
    </lineage>
</organism>
<evidence type="ECO:0000256" key="1">
    <source>
        <dbReference type="ARBA" id="ARBA00001954"/>
    </source>
</evidence>
<dbReference type="Proteomes" id="UP000244932">
    <property type="component" value="Unassembled WGS sequence"/>
</dbReference>
<reference evidence="5 6" key="1">
    <citation type="submission" date="2018-03" db="EMBL/GenBank/DDBJ databases">
        <authorList>
            <person name="Keele B.F."/>
        </authorList>
    </citation>
    <scope>NUCLEOTIDE SEQUENCE [LARGE SCALE GENOMIC DNA]</scope>
    <source>
        <strain evidence="5 6">CeCT 8812</strain>
    </source>
</reference>
<dbReference type="GO" id="GO:0046872">
    <property type="term" value="F:metal ion binding"/>
    <property type="evidence" value="ECO:0007669"/>
    <property type="project" value="UniProtKB-KW"/>
</dbReference>
<comment type="cofactor">
    <cofactor evidence="1">
        <name>Fe(2+)</name>
        <dbReference type="ChEBI" id="CHEBI:29033"/>
    </cofactor>
</comment>
<dbReference type="PROSITE" id="PS51184">
    <property type="entry name" value="JMJC"/>
    <property type="match status" value="1"/>
</dbReference>
<dbReference type="GO" id="GO:0032453">
    <property type="term" value="F:histone H3K4 demethylase activity"/>
    <property type="evidence" value="ECO:0007669"/>
    <property type="project" value="TreeGrafter"/>
</dbReference>
<dbReference type="OrthoDB" id="9764016at2"/>
<dbReference type="Gene3D" id="2.60.120.650">
    <property type="entry name" value="Cupin"/>
    <property type="match status" value="1"/>
</dbReference>
<dbReference type="SUPFAM" id="SSF51197">
    <property type="entry name" value="Clavaminate synthase-like"/>
    <property type="match status" value="1"/>
</dbReference>
<dbReference type="PANTHER" id="PTHR13096:SF9">
    <property type="entry name" value="BIFUNCTIONAL LYSINE-SPECIFIC DEMETHYLASE AND HISTIDYL-HYDROXYLASE"/>
    <property type="match status" value="1"/>
</dbReference>
<dbReference type="InterPro" id="IPR003347">
    <property type="entry name" value="JmjC_dom"/>
</dbReference>
<dbReference type="AlphaFoldDB" id="A0A2R8A8V4"/>
<dbReference type="PANTHER" id="PTHR13096">
    <property type="entry name" value="MINA53 MYC INDUCED NUCLEAR ANTIGEN"/>
    <property type="match status" value="1"/>
</dbReference>
<dbReference type="GO" id="GO:0051864">
    <property type="term" value="F:histone H3K36 demethylase activity"/>
    <property type="evidence" value="ECO:0007669"/>
    <property type="project" value="TreeGrafter"/>
</dbReference>
<dbReference type="RefSeq" id="WP_108781344.1">
    <property type="nucleotide sequence ID" value="NZ_OMKW01000001.1"/>
</dbReference>
<feature type="domain" description="JmjC" evidence="4">
    <location>
        <begin position="106"/>
        <end position="248"/>
    </location>
</feature>
<evidence type="ECO:0000313" key="5">
    <source>
        <dbReference type="EMBL" id="SPF28661.1"/>
    </source>
</evidence>
<protein>
    <recommendedName>
        <fullName evidence="4">JmjC domain-containing protein</fullName>
    </recommendedName>
</protein>